<evidence type="ECO:0000313" key="2">
    <source>
        <dbReference type="EMBL" id="GHH71833.1"/>
    </source>
</evidence>
<comment type="caution">
    <text evidence="2">The sequence shown here is derived from an EMBL/GenBank/DDBJ whole genome shotgun (WGS) entry which is preliminary data.</text>
</comment>
<proteinExistence type="predicted"/>
<dbReference type="EMBL" id="BNAS01000003">
    <property type="protein sequence ID" value="GHH71833.1"/>
    <property type="molecule type" value="Genomic_DNA"/>
</dbReference>
<feature type="transmembrane region" description="Helical" evidence="1">
    <location>
        <begin position="81"/>
        <end position="103"/>
    </location>
</feature>
<keyword evidence="1" id="KW-1133">Transmembrane helix</keyword>
<dbReference type="AlphaFoldDB" id="A0A919KTG7"/>
<sequence length="204" mass="21655">MAQLDWLHVGVRSDKPIVTAPGVTDTGAVTQVDDALDGFSGKVPGWFKALEKIGYWWYAICVIAGLAFSLALSPAEMAWKIAAGLTIGLVAAPVTSGLLRLLAKAQARAGGESGTERALAVLADRARPVSGETKFEVEAVLAKDPSLEHRVHQLAWRATEDPAARKELESLWEMADPAAAAARAAKFAELDAKIASLKQNQGKK</sequence>
<dbReference type="Proteomes" id="UP000627369">
    <property type="component" value="Unassembled WGS sequence"/>
</dbReference>
<evidence type="ECO:0000256" key="1">
    <source>
        <dbReference type="SAM" id="Phobius"/>
    </source>
</evidence>
<reference evidence="2" key="2">
    <citation type="submission" date="2020-09" db="EMBL/GenBank/DDBJ databases">
        <authorList>
            <person name="Sun Q."/>
            <person name="Zhou Y."/>
        </authorList>
    </citation>
    <scope>NUCLEOTIDE SEQUENCE</scope>
    <source>
        <strain evidence="2">CGMCC 4.7398</strain>
    </source>
</reference>
<accession>A0A919KTG7</accession>
<reference evidence="2" key="1">
    <citation type="journal article" date="2014" name="Int. J. Syst. Evol. Microbiol.">
        <title>Complete genome sequence of Corynebacterium casei LMG S-19264T (=DSM 44701T), isolated from a smear-ripened cheese.</title>
        <authorList>
            <consortium name="US DOE Joint Genome Institute (JGI-PGF)"/>
            <person name="Walter F."/>
            <person name="Albersmeier A."/>
            <person name="Kalinowski J."/>
            <person name="Ruckert C."/>
        </authorList>
    </citation>
    <scope>NUCLEOTIDE SEQUENCE</scope>
    <source>
        <strain evidence="2">CGMCC 4.7398</strain>
    </source>
</reference>
<name>A0A919KTG7_9MICO</name>
<feature type="transmembrane region" description="Helical" evidence="1">
    <location>
        <begin position="55"/>
        <end position="75"/>
    </location>
</feature>
<protein>
    <submittedName>
        <fullName evidence="2">Uncharacterized protein</fullName>
    </submittedName>
</protein>
<keyword evidence="3" id="KW-1185">Reference proteome</keyword>
<organism evidence="2 3">
    <name type="scientific">Promicromonospora soli</name>
    <dbReference type="NCBI Taxonomy" id="2035533"/>
    <lineage>
        <taxon>Bacteria</taxon>
        <taxon>Bacillati</taxon>
        <taxon>Actinomycetota</taxon>
        <taxon>Actinomycetes</taxon>
        <taxon>Micrococcales</taxon>
        <taxon>Promicromonosporaceae</taxon>
        <taxon>Promicromonospora</taxon>
    </lineage>
</organism>
<dbReference type="RefSeq" id="WP_189669212.1">
    <property type="nucleotide sequence ID" value="NZ_BNAS01000003.1"/>
</dbReference>
<keyword evidence="1" id="KW-0472">Membrane</keyword>
<evidence type="ECO:0000313" key="3">
    <source>
        <dbReference type="Proteomes" id="UP000627369"/>
    </source>
</evidence>
<keyword evidence="1" id="KW-0812">Transmembrane</keyword>
<gene>
    <name evidence="2" type="ORF">GCM10017772_20390</name>
</gene>